<dbReference type="OrthoDB" id="3557394at2759"/>
<dbReference type="Pfam" id="PF26639">
    <property type="entry name" value="Het-6_barrel"/>
    <property type="match status" value="1"/>
</dbReference>
<proteinExistence type="predicted"/>
<comment type="caution">
    <text evidence="2">The sequence shown here is derived from an EMBL/GenBank/DDBJ whole genome shotgun (WGS) entry which is preliminary data.</text>
</comment>
<dbReference type="AlphaFoldDB" id="A0A395NPE9"/>
<gene>
    <name evidence="2" type="ORF">TARUN_4305</name>
</gene>
<dbReference type="Proteomes" id="UP000266272">
    <property type="component" value="Unassembled WGS sequence"/>
</dbReference>
<evidence type="ECO:0000313" key="2">
    <source>
        <dbReference type="EMBL" id="RFU77906.1"/>
    </source>
</evidence>
<organism evidence="2 3">
    <name type="scientific">Trichoderma arundinaceum</name>
    <dbReference type="NCBI Taxonomy" id="490622"/>
    <lineage>
        <taxon>Eukaryota</taxon>
        <taxon>Fungi</taxon>
        <taxon>Dikarya</taxon>
        <taxon>Ascomycota</taxon>
        <taxon>Pezizomycotina</taxon>
        <taxon>Sordariomycetes</taxon>
        <taxon>Hypocreomycetidae</taxon>
        <taxon>Hypocreales</taxon>
        <taxon>Hypocreaceae</taxon>
        <taxon>Trichoderma</taxon>
    </lineage>
</organism>
<protein>
    <submittedName>
        <fullName evidence="2">Heterokaryon incompatibility</fullName>
    </submittedName>
</protein>
<dbReference type="Pfam" id="PF06985">
    <property type="entry name" value="HET"/>
    <property type="match status" value="1"/>
</dbReference>
<feature type="domain" description="Heterokaryon incompatibility" evidence="1">
    <location>
        <begin position="46"/>
        <end position="243"/>
    </location>
</feature>
<dbReference type="InterPro" id="IPR052895">
    <property type="entry name" value="HetReg/Transcr_Mod"/>
</dbReference>
<keyword evidence="3" id="KW-1185">Reference proteome</keyword>
<dbReference type="STRING" id="490622.A0A395NPE9"/>
<accession>A0A395NPE9</accession>
<dbReference type="EMBL" id="PXOA01000245">
    <property type="protein sequence ID" value="RFU77906.1"/>
    <property type="molecule type" value="Genomic_DNA"/>
</dbReference>
<evidence type="ECO:0000259" key="1">
    <source>
        <dbReference type="Pfam" id="PF06985"/>
    </source>
</evidence>
<sequence>MVEQTLYSSLPLKEGEIRVLTVLPDEWAADIHCELGVVSLNNNPEYVALSYVWGPPFQDGTLYIGGQEQRIGRGLETALRYYRRAGWSMPLWVDAVCINQGDIPERSSQVSIMDRIYSSAATVFVLLGAGIDLAAGDYFQKVKALKDVRFSTYGQKYFEATLLPKWEKSNARAISDDKETSVLFTFLERAISLKINDHLDQVPRWGAVSHETEESQYPWESLLQTFENFTREVWWTRVWTLQESVVGFAPIFIYRTAAAPWAMITEAASSIGAHITDCCGPYLANKAPSRYSSAVKRLLAHTTNIEKTRQVYRETRLGTRFDQLILTTIFPKMDFLDPVAVGITGSLDSNLLYKYLCMHNRREATDARDKIYALLSLTKLGKKRSFIYPDYDRTLKDVYITTSRALIRESGSLDLLSAAGRFRNDSFPSWVPDWSIMNESDEDATQMSALLMYDATYGTEASASFHKNDNSLLELEGVFFDQVATLGQRPTSEGTSGGDIWQTIFQWMQIAQEHSANTTWIEFCRTICAGLLIWPQDQVFRRMGFLTREIIQTLIPWRDPISGEFTQHIPSGELVQQSVDQMKIYFSVWFTILGRQAEQGMGSAPPSPTMEDFLKITTNHKRFAVSSLGQIGLVPSSAENSDYIVFFKGCRFPCVARPVARSNDEKYFKIIGDCYIDGFMDGQIKNRMASEENSHNVDWETITLC</sequence>
<reference evidence="2 3" key="1">
    <citation type="journal article" date="2018" name="PLoS Pathog.">
        <title>Evolution of structural diversity of trichothecenes, a family of toxins produced by plant pathogenic and entomopathogenic fungi.</title>
        <authorList>
            <person name="Proctor R.H."/>
            <person name="McCormick S.P."/>
            <person name="Kim H.S."/>
            <person name="Cardoza R.E."/>
            <person name="Stanley A.M."/>
            <person name="Lindo L."/>
            <person name="Kelly A."/>
            <person name="Brown D.W."/>
            <person name="Lee T."/>
            <person name="Vaughan M.M."/>
            <person name="Alexander N.J."/>
            <person name="Busman M."/>
            <person name="Gutierrez S."/>
        </authorList>
    </citation>
    <scope>NUCLEOTIDE SEQUENCE [LARGE SCALE GENOMIC DNA]</scope>
    <source>
        <strain evidence="2 3">IBT 40837</strain>
    </source>
</reference>
<name>A0A395NPE9_TRIAR</name>
<dbReference type="PANTHER" id="PTHR24148">
    <property type="entry name" value="ANKYRIN REPEAT DOMAIN-CONTAINING PROTEIN 39 HOMOLOG-RELATED"/>
    <property type="match status" value="1"/>
</dbReference>
<dbReference type="PANTHER" id="PTHR24148:SF82">
    <property type="entry name" value="HETEROKARYON INCOMPATIBILITY DOMAIN-CONTAINING PROTEIN"/>
    <property type="match status" value="1"/>
</dbReference>
<dbReference type="InterPro" id="IPR010730">
    <property type="entry name" value="HET"/>
</dbReference>
<evidence type="ECO:0000313" key="3">
    <source>
        <dbReference type="Proteomes" id="UP000266272"/>
    </source>
</evidence>